<feature type="transmembrane region" description="Helical" evidence="1">
    <location>
        <begin position="7"/>
        <end position="31"/>
    </location>
</feature>
<dbReference type="EMBL" id="CP096659">
    <property type="protein sequence ID" value="UPV73206.1"/>
    <property type="molecule type" value="Genomic_DNA"/>
</dbReference>
<feature type="transmembrane region" description="Helical" evidence="1">
    <location>
        <begin position="37"/>
        <end position="57"/>
    </location>
</feature>
<accession>A0A8U0HR41</accession>
<feature type="transmembrane region" description="Helical" evidence="1">
    <location>
        <begin position="241"/>
        <end position="260"/>
    </location>
</feature>
<dbReference type="Proteomes" id="UP000830729">
    <property type="component" value="Chromosome"/>
</dbReference>
<dbReference type="GeneID" id="72185867"/>
<dbReference type="KEGG" id="halx:M0R89_11670"/>
<feature type="transmembrane region" description="Helical" evidence="1">
    <location>
        <begin position="101"/>
        <end position="125"/>
    </location>
</feature>
<evidence type="ECO:0000256" key="1">
    <source>
        <dbReference type="SAM" id="Phobius"/>
    </source>
</evidence>
<dbReference type="AlphaFoldDB" id="A0A8U0HR41"/>
<organism evidence="2 3">
    <name type="scientific">Halorussus limi</name>
    <dbReference type="NCBI Taxonomy" id="2938695"/>
    <lineage>
        <taxon>Archaea</taxon>
        <taxon>Methanobacteriati</taxon>
        <taxon>Methanobacteriota</taxon>
        <taxon>Stenosarchaea group</taxon>
        <taxon>Halobacteria</taxon>
        <taxon>Halobacteriales</taxon>
        <taxon>Haladaptataceae</taxon>
        <taxon>Halorussus</taxon>
    </lineage>
</organism>
<keyword evidence="1" id="KW-1133">Transmembrane helix</keyword>
<feature type="transmembrane region" description="Helical" evidence="1">
    <location>
        <begin position="280"/>
        <end position="298"/>
    </location>
</feature>
<reference evidence="2 3" key="1">
    <citation type="submission" date="2022-04" db="EMBL/GenBank/DDBJ databases">
        <title>Diverse halophilic archaea isolated from saline environments.</title>
        <authorList>
            <person name="Cui H.-L."/>
        </authorList>
    </citation>
    <scope>NUCLEOTIDE SEQUENCE [LARGE SCALE GENOMIC DNA]</scope>
    <source>
        <strain evidence="2 3">XZYJT49</strain>
    </source>
</reference>
<sequence>MERDARGLAISLLGLAVFVVGVGLLIDLTYFENILPLQAIEGLGLLVPNLVVGGYGLMELGRYYGTAGGTEESNYFGPRFSVLSGRNPAAVEPRQSNATALWFRVLWVGLAGQVVWAGLTLAGLVEGFPGQVLRYTTLLATVLAAYYDIQYVAKCARWPWPQRWLVGFAVFPVNLAIAVAYVRLRRQRLTEAGPCGGDGDATRPTDGTDRSWATPGWHYVVALATVGWLPILLVRDIAIGTGPLVAVAILAVWLALPVAIALDSRKFTDSTWIPKRRRWIIGGLLPVCNLVVGPAYLLRRYETTR</sequence>
<keyword evidence="3" id="KW-1185">Reference proteome</keyword>
<proteinExistence type="predicted"/>
<name>A0A8U0HR41_9EURY</name>
<dbReference type="RefSeq" id="WP_248649262.1">
    <property type="nucleotide sequence ID" value="NZ_CP096659.1"/>
</dbReference>
<feature type="transmembrane region" description="Helical" evidence="1">
    <location>
        <begin position="216"/>
        <end position="234"/>
    </location>
</feature>
<gene>
    <name evidence="2" type="ORF">M0R89_11670</name>
</gene>
<evidence type="ECO:0000313" key="2">
    <source>
        <dbReference type="EMBL" id="UPV73206.1"/>
    </source>
</evidence>
<keyword evidence="1" id="KW-0472">Membrane</keyword>
<keyword evidence="1" id="KW-0812">Transmembrane</keyword>
<feature type="transmembrane region" description="Helical" evidence="1">
    <location>
        <begin position="164"/>
        <end position="184"/>
    </location>
</feature>
<evidence type="ECO:0000313" key="3">
    <source>
        <dbReference type="Proteomes" id="UP000830729"/>
    </source>
</evidence>
<protein>
    <submittedName>
        <fullName evidence="2">Uncharacterized protein</fullName>
    </submittedName>
</protein>